<evidence type="ECO:0000313" key="16">
    <source>
        <dbReference type="Proteomes" id="UP000661507"/>
    </source>
</evidence>
<dbReference type="SUPFAM" id="SSF56784">
    <property type="entry name" value="HAD-like"/>
    <property type="match status" value="1"/>
</dbReference>
<evidence type="ECO:0000256" key="5">
    <source>
        <dbReference type="ARBA" id="ARBA00022692"/>
    </source>
</evidence>
<dbReference type="InterPro" id="IPR018303">
    <property type="entry name" value="ATPase_P-typ_P_site"/>
</dbReference>
<feature type="region of interest" description="Disordered" evidence="12">
    <location>
        <begin position="1"/>
        <end position="35"/>
    </location>
</feature>
<dbReference type="Pfam" id="PF13246">
    <property type="entry name" value="Cation_ATPase"/>
    <property type="match status" value="1"/>
</dbReference>
<dbReference type="InterPro" id="IPR001757">
    <property type="entry name" value="P_typ_ATPase"/>
</dbReference>
<keyword evidence="7" id="KW-0067">ATP-binding</keyword>
<feature type="transmembrane region" description="Helical" evidence="13">
    <location>
        <begin position="822"/>
        <end position="842"/>
    </location>
</feature>
<evidence type="ECO:0000256" key="6">
    <source>
        <dbReference type="ARBA" id="ARBA00022741"/>
    </source>
</evidence>
<comment type="similarity">
    <text evidence="2">Belongs to the cation transport ATPase (P-type) (TC 3.A.3) family. Type IIA subfamily.</text>
</comment>
<dbReference type="FunFam" id="2.70.150.10:FF:000160">
    <property type="entry name" value="Sarcoplasmic/endoplasmic reticulum calcium ATPase 1"/>
    <property type="match status" value="1"/>
</dbReference>
<dbReference type="PANTHER" id="PTHR43294">
    <property type="entry name" value="SODIUM/POTASSIUM-TRANSPORTING ATPASE SUBUNIT ALPHA"/>
    <property type="match status" value="1"/>
</dbReference>
<dbReference type="GO" id="GO:0015662">
    <property type="term" value="F:P-type ion transporter activity"/>
    <property type="evidence" value="ECO:0007669"/>
    <property type="project" value="UniProtKB-ARBA"/>
</dbReference>
<keyword evidence="5 13" id="KW-0812">Transmembrane</keyword>
<dbReference type="Gene3D" id="3.40.50.1000">
    <property type="entry name" value="HAD superfamily/HAD-like"/>
    <property type="match status" value="1"/>
</dbReference>
<dbReference type="PRINTS" id="PR00119">
    <property type="entry name" value="CATATPASE"/>
</dbReference>
<organism evidence="15 16">
    <name type="scientific">Neoroseomonas lacus</name>
    <dbReference type="NCBI Taxonomy" id="287609"/>
    <lineage>
        <taxon>Bacteria</taxon>
        <taxon>Pseudomonadati</taxon>
        <taxon>Pseudomonadota</taxon>
        <taxon>Alphaproteobacteria</taxon>
        <taxon>Acetobacterales</taxon>
        <taxon>Acetobacteraceae</taxon>
        <taxon>Neoroseomonas</taxon>
    </lineage>
</organism>
<proteinExistence type="inferred from homology"/>
<dbReference type="InterPro" id="IPR050510">
    <property type="entry name" value="Cation_transp_ATPase_P-type"/>
</dbReference>
<evidence type="ECO:0000256" key="9">
    <source>
        <dbReference type="ARBA" id="ARBA00022967"/>
    </source>
</evidence>
<evidence type="ECO:0000256" key="4">
    <source>
        <dbReference type="ARBA" id="ARBA00022553"/>
    </source>
</evidence>
<feature type="transmembrane region" description="Helical" evidence="13">
    <location>
        <begin position="312"/>
        <end position="338"/>
    </location>
</feature>
<dbReference type="GO" id="GO:0005524">
    <property type="term" value="F:ATP binding"/>
    <property type="evidence" value="ECO:0007669"/>
    <property type="project" value="UniProtKB-KW"/>
</dbReference>
<keyword evidence="16" id="KW-1185">Reference proteome</keyword>
<dbReference type="PANTHER" id="PTHR43294:SF21">
    <property type="entry name" value="CATION TRANSPORTING ATPASE"/>
    <property type="match status" value="1"/>
</dbReference>
<dbReference type="Pfam" id="PF00689">
    <property type="entry name" value="Cation_ATPase_C"/>
    <property type="match status" value="1"/>
</dbReference>
<dbReference type="SMART" id="SM00831">
    <property type="entry name" value="Cation_ATPase_N"/>
    <property type="match status" value="1"/>
</dbReference>
<dbReference type="Pfam" id="PF00690">
    <property type="entry name" value="Cation_ATPase_N"/>
    <property type="match status" value="1"/>
</dbReference>
<reference evidence="15" key="1">
    <citation type="journal article" date="2014" name="Int. J. Syst. Evol. Microbiol.">
        <title>Complete genome sequence of Corynebacterium casei LMG S-19264T (=DSM 44701T), isolated from a smear-ripened cheese.</title>
        <authorList>
            <consortium name="US DOE Joint Genome Institute (JGI-PGF)"/>
            <person name="Walter F."/>
            <person name="Albersmeier A."/>
            <person name="Kalinowski J."/>
            <person name="Ruckert C."/>
        </authorList>
    </citation>
    <scope>NUCLEOTIDE SEQUENCE</scope>
    <source>
        <strain evidence="15">CGMCC 1.3617</strain>
    </source>
</reference>
<evidence type="ECO:0000256" key="7">
    <source>
        <dbReference type="ARBA" id="ARBA00022840"/>
    </source>
</evidence>
<dbReference type="SUPFAM" id="SSF81665">
    <property type="entry name" value="Calcium ATPase, transmembrane domain M"/>
    <property type="match status" value="1"/>
</dbReference>
<evidence type="ECO:0000256" key="3">
    <source>
        <dbReference type="ARBA" id="ARBA00022475"/>
    </source>
</evidence>
<comment type="caution">
    <text evidence="15">The sequence shown here is derived from an EMBL/GenBank/DDBJ whole genome shotgun (WGS) entry which is preliminary data.</text>
</comment>
<dbReference type="Gene3D" id="2.70.150.10">
    <property type="entry name" value="Calcium-transporting ATPase, cytoplasmic transduction domain A"/>
    <property type="match status" value="1"/>
</dbReference>
<dbReference type="InterPro" id="IPR023298">
    <property type="entry name" value="ATPase_P-typ_TM_dom_sf"/>
</dbReference>
<keyword evidence="10 13" id="KW-1133">Transmembrane helix</keyword>
<dbReference type="Gene3D" id="3.40.1110.10">
    <property type="entry name" value="Calcium-transporting ATPase, cytoplasmic domain N"/>
    <property type="match status" value="1"/>
</dbReference>
<keyword evidence="6" id="KW-0547">Nucleotide-binding</keyword>
<feature type="transmembrane region" description="Helical" evidence="13">
    <location>
        <begin position="929"/>
        <end position="946"/>
    </location>
</feature>
<evidence type="ECO:0000256" key="12">
    <source>
        <dbReference type="SAM" id="MobiDB-lite"/>
    </source>
</evidence>
<reference evidence="15" key="2">
    <citation type="submission" date="2020-09" db="EMBL/GenBank/DDBJ databases">
        <authorList>
            <person name="Sun Q."/>
            <person name="Zhou Y."/>
        </authorList>
    </citation>
    <scope>NUCLEOTIDE SEQUENCE</scope>
    <source>
        <strain evidence="15">CGMCC 1.3617</strain>
    </source>
</reference>
<keyword evidence="11 13" id="KW-0472">Membrane</keyword>
<dbReference type="InterPro" id="IPR008250">
    <property type="entry name" value="ATPase_P-typ_transduc_dom_A_sf"/>
</dbReference>
<feature type="compositionally biased region" description="Low complexity" evidence="12">
    <location>
        <begin position="20"/>
        <end position="34"/>
    </location>
</feature>
<evidence type="ECO:0000256" key="13">
    <source>
        <dbReference type="SAM" id="Phobius"/>
    </source>
</evidence>
<keyword evidence="4" id="KW-0597">Phosphoprotein</keyword>
<dbReference type="Proteomes" id="UP000661507">
    <property type="component" value="Unassembled WGS sequence"/>
</dbReference>
<dbReference type="SUPFAM" id="SSF81653">
    <property type="entry name" value="Calcium ATPase, transduction domain A"/>
    <property type="match status" value="1"/>
</dbReference>
<feature type="transmembrane region" description="Helical" evidence="13">
    <location>
        <begin position="114"/>
        <end position="134"/>
    </location>
</feature>
<feature type="transmembrane region" description="Helical" evidence="13">
    <location>
        <begin position="91"/>
        <end position="108"/>
    </location>
</feature>
<dbReference type="InterPro" id="IPR004014">
    <property type="entry name" value="ATPase_P-typ_cation-transptr_N"/>
</dbReference>
<dbReference type="InterPro" id="IPR006068">
    <property type="entry name" value="ATPase_P-typ_cation-transptr_C"/>
</dbReference>
<feature type="domain" description="Cation-transporting P-type ATPase N-terminal" evidence="14">
    <location>
        <begin position="33"/>
        <end position="107"/>
    </location>
</feature>
<dbReference type="SFLD" id="SFLDF00027">
    <property type="entry name" value="p-type_atpase"/>
    <property type="match status" value="1"/>
</dbReference>
<dbReference type="InterPro" id="IPR044492">
    <property type="entry name" value="P_typ_ATPase_HD_dom"/>
</dbReference>
<evidence type="ECO:0000256" key="2">
    <source>
        <dbReference type="ARBA" id="ARBA00005675"/>
    </source>
</evidence>
<feature type="transmembrane region" description="Helical" evidence="13">
    <location>
        <begin position="745"/>
        <end position="764"/>
    </location>
</feature>
<dbReference type="PROSITE" id="PS00154">
    <property type="entry name" value="ATPASE_E1_E2"/>
    <property type="match status" value="1"/>
</dbReference>
<dbReference type="RefSeq" id="WP_229681676.1">
    <property type="nucleotide sequence ID" value="NZ_BMKW01000026.1"/>
</dbReference>
<feature type="transmembrane region" description="Helical" evidence="13">
    <location>
        <begin position="281"/>
        <end position="300"/>
    </location>
</feature>
<evidence type="ECO:0000313" key="15">
    <source>
        <dbReference type="EMBL" id="GGJ43362.1"/>
    </source>
</evidence>
<dbReference type="InterPro" id="IPR036412">
    <property type="entry name" value="HAD-like_sf"/>
</dbReference>
<dbReference type="SUPFAM" id="SSF81660">
    <property type="entry name" value="Metal cation-transporting ATPase, ATP-binding domain N"/>
    <property type="match status" value="1"/>
</dbReference>
<dbReference type="FunFam" id="3.40.50.1000:FF:000001">
    <property type="entry name" value="Phospholipid-transporting ATPase IC"/>
    <property type="match status" value="1"/>
</dbReference>
<protein>
    <submittedName>
        <fullName evidence="15">Haloacid dehalogenase</fullName>
    </submittedName>
</protein>
<dbReference type="Gene3D" id="1.20.1110.10">
    <property type="entry name" value="Calcium-transporting ATPase, transmembrane domain"/>
    <property type="match status" value="1"/>
</dbReference>
<evidence type="ECO:0000256" key="8">
    <source>
        <dbReference type="ARBA" id="ARBA00022842"/>
    </source>
</evidence>
<comment type="subcellular location">
    <subcellularLocation>
        <location evidence="1">Cell membrane</location>
        <topology evidence="1">Multi-pass membrane protein</topology>
    </subcellularLocation>
</comment>
<dbReference type="PRINTS" id="PR00120">
    <property type="entry name" value="HATPASE"/>
</dbReference>
<feature type="transmembrane region" description="Helical" evidence="13">
    <location>
        <begin position="770"/>
        <end position="789"/>
    </location>
</feature>
<dbReference type="GO" id="GO:0005886">
    <property type="term" value="C:plasma membrane"/>
    <property type="evidence" value="ECO:0007669"/>
    <property type="project" value="UniProtKB-SubCell"/>
</dbReference>
<feature type="transmembrane region" description="Helical" evidence="13">
    <location>
        <begin position="862"/>
        <end position="883"/>
    </location>
</feature>
<evidence type="ECO:0000256" key="1">
    <source>
        <dbReference type="ARBA" id="ARBA00004651"/>
    </source>
</evidence>
<dbReference type="FunFam" id="3.40.50.1000:FF:000028">
    <property type="entry name" value="Calcium-transporting P-type ATPase, putative"/>
    <property type="match status" value="1"/>
</dbReference>
<dbReference type="EMBL" id="BMKW01000026">
    <property type="protein sequence ID" value="GGJ43362.1"/>
    <property type="molecule type" value="Genomic_DNA"/>
</dbReference>
<evidence type="ECO:0000256" key="11">
    <source>
        <dbReference type="ARBA" id="ARBA00023136"/>
    </source>
</evidence>
<accession>A0A917NZE5</accession>
<dbReference type="GO" id="GO:0016887">
    <property type="term" value="F:ATP hydrolysis activity"/>
    <property type="evidence" value="ECO:0007669"/>
    <property type="project" value="InterPro"/>
</dbReference>
<evidence type="ECO:0000259" key="14">
    <source>
        <dbReference type="SMART" id="SM00831"/>
    </source>
</evidence>
<sequence>MTNGPTDEIDEDAEPDLPVADSAAQLSASSLSDPSMHDGRAVVRALGTDAEAGLSAAEAARRLAEHGPNALSAAPPIPKWRRMLAQFQDPLIYLLLAAIVIALVAWAIEGRSSWPVDVVVIALVVLFNALIGYVQEAKAESAVAALAQMTAVTSSVLRDGRLQRIPSEDLVPGDLLVLAEGDAVGADARLLRAASLRVQESSLTGESEAVLKGPAALPAAAPLGDRLCMVFKGTSVAQGTGYAVITATGMNTEMGAIAGMLDATQEEPTPLQKEVAYIGRMLGIAVVIIALVVVGTILLLSDMRTTSDFIAVLLLGVSLAVAAVPEGLPAILSMVLALGVQRMASHNAVVKKLSSVETLGSASVICSDKTGTLTRSEMTIERVMTASGSSHVTGVGYAPHGRVEHEGTPLTDGPLHTEHLVLLSGGSLASNADLRQTEDGLWEIQGDPTEAAFLVAERKLCGEARRKRRFERVGEIPFSSERKLMSTIERDHEQGDALVVITKGAPDVLISRCTRLRVGSDILPFDESRRARALADVEQLSDAALRTLAVAYRPLGEDEDPLTGEALEQELIFVGTAGIIDPPRPEAAIAIREARQAGIRVMMITGDHPRTAARIAADLGIVEPGTRAITGVELDALDDAGFAAAVRSASVYARVAPAHKLHIVDALQADGNVVAMTGDGVNDAPALKSADIGVAMGVTGTEVSKEAAKMILADDNFATIVEAVREGRCIFDNIRKFLRYLLSSNMGEVLTIFLGVVGAGALGLTGAGDGGGLVLPLLATQILWINLITDSGPALAMGIDPETDDVMTRPPRKPSERAIDASMWRSVIATGFAMALAALLTIDLYLPGGFFDGDRTLDNARTAGFTVLVFAQLFNCFNARSEAASAFHRLFANRWLWLTIAVSALLQVAVVHVGVLNVAFGTVALTPDQWLVCVAMASSVLWFGEVRKLVLRTVRA</sequence>
<gene>
    <name evidence="15" type="primary">pacL1</name>
    <name evidence="15" type="ORF">GCM10011320_58570</name>
</gene>
<keyword evidence="3" id="KW-1003">Cell membrane</keyword>
<dbReference type="SFLD" id="SFLDG00002">
    <property type="entry name" value="C1.7:_P-type_atpase_like"/>
    <property type="match status" value="1"/>
</dbReference>
<keyword evidence="8" id="KW-0460">Magnesium</keyword>
<dbReference type="SFLD" id="SFLDS00003">
    <property type="entry name" value="Haloacid_Dehalogenase"/>
    <property type="match status" value="1"/>
</dbReference>
<keyword evidence="9" id="KW-1278">Translocase</keyword>
<dbReference type="AlphaFoldDB" id="A0A917NZE5"/>
<dbReference type="Pfam" id="PF00122">
    <property type="entry name" value="E1-E2_ATPase"/>
    <property type="match status" value="1"/>
</dbReference>
<dbReference type="NCBIfam" id="TIGR01494">
    <property type="entry name" value="ATPase_P-type"/>
    <property type="match status" value="2"/>
</dbReference>
<dbReference type="InterPro" id="IPR023299">
    <property type="entry name" value="ATPase_P-typ_cyto_dom_N"/>
</dbReference>
<dbReference type="InterPro" id="IPR059000">
    <property type="entry name" value="ATPase_P-type_domA"/>
</dbReference>
<dbReference type="InterPro" id="IPR023214">
    <property type="entry name" value="HAD_sf"/>
</dbReference>
<evidence type="ECO:0000256" key="10">
    <source>
        <dbReference type="ARBA" id="ARBA00022989"/>
    </source>
</evidence>
<feature type="transmembrane region" description="Helical" evidence="13">
    <location>
        <begin position="895"/>
        <end position="923"/>
    </location>
</feature>
<name>A0A917NZE5_9PROT</name>